<gene>
    <name evidence="3" type="ORF">MBUL_01187</name>
</gene>
<reference evidence="3" key="1">
    <citation type="submission" date="2019-12" db="EMBL/GenBank/DDBJ databases">
        <authorList>
            <person name="Cremers G."/>
        </authorList>
    </citation>
    <scope>NUCLEOTIDE SEQUENCE</scope>
    <source>
        <strain evidence="3">Mbul1</strain>
    </source>
</reference>
<dbReference type="NCBIfam" id="TIGR02293">
    <property type="entry name" value="TAS_TIGR02293"/>
    <property type="match status" value="1"/>
</dbReference>
<accession>A0A679J0L1</accession>
<feature type="domain" description="Antitoxin Xre-like helix-turn-helix" evidence="2">
    <location>
        <begin position="32"/>
        <end position="92"/>
    </location>
</feature>
<dbReference type="InterPro" id="IPR046847">
    <property type="entry name" value="Xre-like_HTH"/>
</dbReference>
<dbReference type="AlphaFoldDB" id="A0A679J0L1"/>
<dbReference type="EMBL" id="LR743504">
    <property type="protein sequence ID" value="CAA2101460.1"/>
    <property type="molecule type" value="Genomic_DNA"/>
</dbReference>
<organism evidence="3">
    <name type="scientific">Methylobacterium bullatum</name>
    <dbReference type="NCBI Taxonomy" id="570505"/>
    <lineage>
        <taxon>Bacteria</taxon>
        <taxon>Pseudomonadati</taxon>
        <taxon>Pseudomonadota</taxon>
        <taxon>Alphaproteobacteria</taxon>
        <taxon>Hyphomicrobiales</taxon>
        <taxon>Methylobacteriaceae</taxon>
        <taxon>Methylobacterium</taxon>
    </lineage>
</organism>
<evidence type="ECO:0000313" key="3">
    <source>
        <dbReference type="EMBL" id="CAA2101460.1"/>
    </source>
</evidence>
<name>A0A679J0L1_9HYPH</name>
<proteinExistence type="predicted"/>
<evidence type="ECO:0000259" key="2">
    <source>
        <dbReference type="Pfam" id="PF20432"/>
    </source>
</evidence>
<dbReference type="InterPro" id="IPR024467">
    <property type="entry name" value="Xre/MbcA/ParS-like_toxin-bd"/>
</dbReference>
<evidence type="ECO:0000259" key="1">
    <source>
        <dbReference type="Pfam" id="PF09722"/>
    </source>
</evidence>
<feature type="domain" description="Antitoxin Xre/MbcA/ParS-like toxin-binding" evidence="1">
    <location>
        <begin position="97"/>
        <end position="147"/>
    </location>
</feature>
<protein>
    <submittedName>
        <fullName evidence="3">Uncharacterized protein</fullName>
    </submittedName>
</protein>
<sequence>MASYDMPSGVAVADVLGFEGPRSGESTDANVIAQVTAGLPVASVDRLASAVAPDDRTFAFNFVARATLNRRRAEAKARLTPHESAKVVRLAKVWAMARDVWKSDDAARDFLHRPHPLLENRPPLEVALESEFGGPRVESVLGRLKYGSAA</sequence>
<dbReference type="Pfam" id="PF20432">
    <property type="entry name" value="Xre-like-HTH"/>
    <property type="match status" value="1"/>
</dbReference>
<dbReference type="GO" id="GO:0003677">
    <property type="term" value="F:DNA binding"/>
    <property type="evidence" value="ECO:0007669"/>
    <property type="project" value="InterPro"/>
</dbReference>
<dbReference type="Pfam" id="PF09722">
    <property type="entry name" value="Xre_MbcA_ParS_C"/>
    <property type="match status" value="1"/>
</dbReference>
<dbReference type="InterPro" id="IPR011979">
    <property type="entry name" value="Antitox_Xre"/>
</dbReference>